<keyword evidence="2" id="KW-0813">Transport</keyword>
<comment type="subcellular location">
    <subcellularLocation>
        <location evidence="1">Secreted</location>
    </subcellularLocation>
</comment>
<dbReference type="Gene3D" id="1.25.10.20">
    <property type="entry name" value="Vitellinogen, superhelical"/>
    <property type="match status" value="1"/>
</dbReference>
<keyword evidence="5" id="KW-0445">Lipid transport</keyword>
<evidence type="ECO:0000256" key="2">
    <source>
        <dbReference type="ARBA" id="ARBA00022448"/>
    </source>
</evidence>
<dbReference type="Pfam" id="PF00094">
    <property type="entry name" value="VWD"/>
    <property type="match status" value="1"/>
</dbReference>
<evidence type="ECO:0000256" key="6">
    <source>
        <dbReference type="ARBA" id="ARBA00023180"/>
    </source>
</evidence>
<dbReference type="PANTHER" id="PTHR23345">
    <property type="entry name" value="VITELLOGENIN-RELATED"/>
    <property type="match status" value="1"/>
</dbReference>
<evidence type="ECO:0000259" key="10">
    <source>
        <dbReference type="PROSITE" id="PS51211"/>
    </source>
</evidence>
<dbReference type="InParanoid" id="E2A7K7"/>
<dbReference type="Pfam" id="PF01347">
    <property type="entry name" value="Vitellogenin_N"/>
    <property type="match status" value="1"/>
</dbReference>
<keyword evidence="13" id="KW-1185">Reference proteome</keyword>
<feature type="chain" id="PRO_5003156996" evidence="9">
    <location>
        <begin position="23"/>
        <end position="3385"/>
    </location>
</feature>
<keyword evidence="8" id="KW-0175">Coiled coil</keyword>
<dbReference type="Gene3D" id="2.30.230.10">
    <property type="entry name" value="Lipovitellin, beta-sheet shell regions, chain A"/>
    <property type="match status" value="1"/>
</dbReference>
<dbReference type="SUPFAM" id="SSF48431">
    <property type="entry name" value="Lipovitellin-phosvitin complex, superhelical domain"/>
    <property type="match status" value="1"/>
</dbReference>
<feature type="coiled-coil region" evidence="8">
    <location>
        <begin position="2448"/>
        <end position="2490"/>
    </location>
</feature>
<dbReference type="SMART" id="SM01169">
    <property type="entry name" value="DUF1943"/>
    <property type="match status" value="1"/>
</dbReference>
<dbReference type="InterPro" id="IPR015819">
    <property type="entry name" value="Lipid_transp_b-sht_shell"/>
</dbReference>
<comment type="caution">
    <text evidence="7">Lacks conserved residue(s) required for the propagation of feature annotation.</text>
</comment>
<dbReference type="InterPro" id="IPR016024">
    <property type="entry name" value="ARM-type_fold"/>
</dbReference>
<name>E2A7K7_CAMFO</name>
<dbReference type="InterPro" id="IPR011030">
    <property type="entry name" value="Lipovitellin_superhlx_dom"/>
</dbReference>
<dbReference type="InterPro" id="IPR015817">
    <property type="entry name" value="Vitellinogen_open_b-sht_sub1"/>
</dbReference>
<evidence type="ECO:0000313" key="12">
    <source>
        <dbReference type="EMBL" id="EFN70579.1"/>
    </source>
</evidence>
<sequence>MGLARTAVFAGCLLFLTVDALGDKCAVGCHGLHGGKAYQEGHTYVYELHGTSVTSVPDAQGDATLKLKGTVELSVKPDCIRQIRLKAVEINGAPISLPDVEQHALQFNYHDGHIDTQVCAEAGDSQASLNIKRAIVSLFQSAVIQDSGSTTHHEFDVFGGCPTDFTFHKDGESLVIYKERNLGRCSHRENIREGPVSAIYDSKSDIQSAPLLSSHQKIEQRFKRGILNKATSVETYKLKPWSNGDISAKTIVETTLTLKGQIGDSPNAPVTQPKSLIFEAPHPVIKSSIDAIAAALKAASSEERDSVQQDAAEKFAELLRVLRLSSKNDILAVYQKVKVGAGFDKVQDKKILLDALFRTGSGEAAEVVIDLLKSHELTDIQTLIFYASLALINHVNLPSVTAVTSLLDQPNLPRLGYLGIGQVIGKYCQEHTCDNVAEVKQAIHKIREKIGNGKAKTREQENLIVSALKALGNTHFLDDPSMNKLASIAEDKNVRNRVRVAAIEALPVRCSMKWKSILLKVFADREEDSEIRIKSYLSLVDCVCPHVANSVKETLDKETVNQVGSFIQSHLRNLRASADPSKSEAKRQLDQIKPRTKFPEDFRKFSFNNELSYNVGGIGVGSSAESNVIYSQNSFVPRSVNLNLTAEVFGRSFNFLELNTRVENLDRLIEHYFGPKGRLTQDEVEDLVEKGVDKVEDIAKYVKQKVSKLRHKREVKQGELDKFAKGVKLRNNEVDEQFDIDLSVKLFGVELAYLTYNGNPVHLSPHNIIDKIFDNVETGFDKIKKFDYNLQSRVQFLDAELIYPTNLGTALSVGVIGTSVVHLKTYGKLDIPAIIKNPQNAEAHFGFEPSASIRIAGSLVVKGFDVESGMKLVSTLHTNTATDVTVKLLDGKGIDIKVGAPLKKEVVISATGEVLLSTGSKGDIYKPAKFGKSKVYKDCFEQFATIVGVTVCGHLEYPYDGIESVSRRAFFPLNGPYKYSLTNENNDLTNAHLKIYYDKTPNSRLFEILLDTPNSKTDRRVSLTGEVTLEPNKVAKLAFDSPIKKISIETILKSNSQEQTLIVTVHNDHHEYFAQAGLLADGANKYKPILKYKVPEHIEKLAGTKSGIKTSSQQYNVQGSVELIDENDTKKYVFNKVALVAADQNLVGLDGYVQSGKNTVALDIKANYGDESIALKSHGKKLGEHHYSLGLSAVPSRDPNIAFDVDWELRKDPQEFENNLVFVHGPDLKSTINRFTLKQHVITKWGNPKESFILSGSNKVSYPATKLKLNLEGKLTPGSIDGDIEIVYDKFKFGTELSAKRNTAKPGEYEFEFEAELLQNSIKLESKRTIVDPHKSKYQNKIELIPGGKYEAEALVTYDKGDNRVNFEVDGDLDLNGKKVKLFSSLNAERPTNIQSRAYFTVNDVKYIDFVLKLLRQGIYPQGNLSLNIKNYLNVVGQITAQKEKGNAQLNIDLPKINRKIKGSSEFVISSSQHNADVEILFDAEKDPSKCLKLSTINDVKKNSIDSKNVIELANHKIKVNCKLDGTFNEGDLIVDADIALPNGQYLTYKGKRTSTKKDDKYNIHVNFEGQEYETKGGKISKKFTYIGDVIDLDYKRNTYQGNLQAIVDLNGNKGQVDLNLKNLADVDGYKRLLEIVLSAKGTYLDSAKLSGPFSLQYKGGVRENGELTYQVASSLRKDIQLKSSGNYLPGDVDKPCTCSGNVELGLPFEGLHQVNFDFKNSLLSQLKKVEWEGSSEFTYNKDKSIKFDGAFKSSGIDDWEQFYESDLKVDLTVLKLPPFLYQDYYKYVPNGDKVTISTKSTVKYGPKELTTTIESLTFDRDFTHIDIKAKVITPYENLRNIDVELKHEREKDGHVRKTDVAVTADGTKYTAKSEIQDGNVSPIIHIVLTCPKGKTELLSKFEKLGDREYTGEWKVETPYGFAVADAHVNLQSIENFVINVNLDSDKLKHRKIHAEITNSPTAKTGRKIIIAVTSDGKNLITGSTNYKKRDEGGKTIVEGNGSLKIGENTRSSSFKYTRQQLTQDKDGEVGVIIVFNGKFDPAAIVGELKLSNKEVLVFNSYCEQSKDCAHFKLQSSYDTDQKNYLNHQITVEVDLKKFNVPAEFGLKTSTEITESKFDHSANLYLHSSKDKSQYSYHVYIHPLESAAILTLPNRELAVISTLDLPKTKQTGAFKADVSVYLDRKNKPSEKTALVAAGDISIGKDSGSFNGEVKFIYPSQPKDMAVKGKLYYGGQHLLDANVDIDIFAKKTQKISIVAKLNREKIEKGYNLTSVVEVNSRGQQLKVDLKSHAALTDYEVGFGSLLTYTDVHQKTKSVGVLFAADNTELNLLVKAPNKELLRVDAKLKLEKNLQKLDADFAIVGNKPIIISIEVNDWNSFKYLEYQEDSPNTKISANGRIVLGQLAEIHADAFKEGVKKNLFYALVHLDEEKFLKPDFGYNKDNIIYTLERSRSQSVELLKQLKDASIEIIKEAEREVKDLLEHLKKAQPNIKPLLDYYETELSKLKDELHADQTIKDIQATLNKHFGAIINAVTDTLKQIAARLHEIQKEYNEFISKLQEAWNNISPQLRESYDHIVKAYIKILDSLANVAIAYLKALLTLINDHQKELKELAIVASEFAQDIAKIIFKVVGQIKKDVDEFAVLLLNQVKALPIYELVKEHYKDIKNFQLPETILVSLNELSNIIESSLPTEELRQLFSTTYEYIIKHVKHEKVDDVNEIKKIYQRTLDAIASLIKLLQSSDIWDELIESLFKNNLSVQFETLTKLPVITSLKVSLIDMLRNNEFPSLSDLYYTYRPTLLLSDIVPPFSKIGIVVDGGHFFTFDGNHFGAPGDCTYILAQDIEDGNFSVVANFNKGNLISVTVTEPKESITLKNNGNILVNNKPADFPANTKNLHAFLVGPIAHIKSDYGVHVTFTYKLKTVICTVSVSGFYHGKLRGLLGDGNNEPYDDYTLPSGKITESDTEFANGYKLKPDCAAVNAIDHKSQHNPVCTEYFTSEKSALKNCFNYVKPAHYRAACDFAANANPQAPCLLAAAYYSACYYKRVYGISIPAACTNCKAGKDTIAVGDSFSIKVPQHEADIVLIVEQIVQNEKLFKDLIPTLITDLREEFKQQGITDVHIGLIGFGEHMNWPQHYTYNGNLNIEGDVKNIKFEEVDPLVTFEEAKKGDIEKRLDYIGQKLDVEFGTFKLTDAYEEGINYPFRAGAVKAVVGILATPCEKSPLPLSLQQLRVIVGEKLYRDLGLTYYHMYYPGDVQVSGKPQKNIVGYDSHSAYVFADSKKKPLNGNTELKNNLVLPAVDVCADFAVASGGAAFISNNLVDAKPNQKRQFAQVVARKIAENLISVEFEKDCTCEQYHGLAGRARCKIVNRYNKEQFAKHTKGGVKG</sequence>
<dbReference type="Pfam" id="PF09172">
    <property type="entry name" value="Vit_open_b-sht"/>
    <property type="match status" value="1"/>
</dbReference>
<dbReference type="GO" id="GO:0005576">
    <property type="term" value="C:extracellular region"/>
    <property type="evidence" value="ECO:0007669"/>
    <property type="project" value="UniProtKB-SubCell"/>
</dbReference>
<dbReference type="OMA" id="MTWTILE"/>
<evidence type="ECO:0000256" key="7">
    <source>
        <dbReference type="PROSITE-ProRule" id="PRU00557"/>
    </source>
</evidence>
<keyword evidence="3" id="KW-0964">Secreted</keyword>
<evidence type="ECO:0000256" key="3">
    <source>
        <dbReference type="ARBA" id="ARBA00022525"/>
    </source>
</evidence>
<gene>
    <name evidence="12" type="ORF">EAG_00653</name>
</gene>
<dbReference type="InterPro" id="IPR050733">
    <property type="entry name" value="Vitellogenin/Apolipophorin"/>
</dbReference>
<dbReference type="InterPro" id="IPR015816">
    <property type="entry name" value="Vitellinogen_b-sht_N"/>
</dbReference>
<keyword evidence="4 9" id="KW-0732">Signal</keyword>
<evidence type="ECO:0000313" key="13">
    <source>
        <dbReference type="Proteomes" id="UP000000311"/>
    </source>
</evidence>
<keyword evidence="6" id="KW-0325">Glycoprotein</keyword>
<evidence type="ECO:0000256" key="5">
    <source>
        <dbReference type="ARBA" id="ARBA00023055"/>
    </source>
</evidence>
<feature type="signal peptide" evidence="9">
    <location>
        <begin position="1"/>
        <end position="22"/>
    </location>
</feature>
<dbReference type="InterPro" id="IPR009454">
    <property type="entry name" value="Lipid_transpt_open_b-sht"/>
</dbReference>
<dbReference type="STRING" id="104421.E2A7K7"/>
<dbReference type="PROSITE" id="PS51233">
    <property type="entry name" value="VWFD"/>
    <property type="match status" value="1"/>
</dbReference>
<dbReference type="Gene3D" id="2.20.50.20">
    <property type="entry name" value="Lipovitellin. Chain A, domain 3"/>
    <property type="match status" value="1"/>
</dbReference>
<feature type="domain" description="Vitellogenin" evidence="10">
    <location>
        <begin position="38"/>
        <end position="640"/>
    </location>
</feature>
<evidence type="ECO:0000256" key="1">
    <source>
        <dbReference type="ARBA" id="ARBA00004613"/>
    </source>
</evidence>
<dbReference type="InterPro" id="IPR001747">
    <property type="entry name" value="Vitellogenin_N"/>
</dbReference>
<reference evidence="12 13" key="1">
    <citation type="journal article" date="2010" name="Science">
        <title>Genomic comparison of the ants Camponotus floridanus and Harpegnathos saltator.</title>
        <authorList>
            <person name="Bonasio R."/>
            <person name="Zhang G."/>
            <person name="Ye C."/>
            <person name="Mutti N.S."/>
            <person name="Fang X."/>
            <person name="Qin N."/>
            <person name="Donahue G."/>
            <person name="Yang P."/>
            <person name="Li Q."/>
            <person name="Li C."/>
            <person name="Zhang P."/>
            <person name="Huang Z."/>
            <person name="Berger S.L."/>
            <person name="Reinberg D."/>
            <person name="Wang J."/>
            <person name="Liebig J."/>
        </authorList>
    </citation>
    <scope>NUCLEOTIDE SEQUENCE [LARGE SCALE GENOMIC DNA]</scope>
    <source>
        <strain evidence="13">C129</strain>
    </source>
</reference>
<dbReference type="InterPro" id="IPR001846">
    <property type="entry name" value="VWF_type-D"/>
</dbReference>
<dbReference type="SUPFAM" id="SSF56968">
    <property type="entry name" value="Lipovitellin-phosvitin complex, beta-sheet shell regions"/>
    <property type="match status" value="2"/>
</dbReference>
<proteinExistence type="predicted"/>
<dbReference type="GO" id="GO:0005319">
    <property type="term" value="F:lipid transporter activity"/>
    <property type="evidence" value="ECO:0007669"/>
    <property type="project" value="InterPro"/>
</dbReference>
<evidence type="ECO:0000256" key="9">
    <source>
        <dbReference type="SAM" id="SignalP"/>
    </source>
</evidence>
<protein>
    <submittedName>
        <fullName evidence="12">Apolipophorins</fullName>
    </submittedName>
</protein>
<dbReference type="PROSITE" id="PS51211">
    <property type="entry name" value="VITELLOGENIN"/>
    <property type="match status" value="1"/>
</dbReference>
<dbReference type="InterPro" id="IPR015255">
    <property type="entry name" value="Vitellinogen_open_b-sht"/>
</dbReference>
<accession>E2A7K7</accession>
<evidence type="ECO:0000259" key="11">
    <source>
        <dbReference type="PROSITE" id="PS51233"/>
    </source>
</evidence>
<feature type="domain" description="VWFD" evidence="11">
    <location>
        <begin position="2810"/>
        <end position="2976"/>
    </location>
</feature>
<dbReference type="PANTHER" id="PTHR23345:SF36">
    <property type="entry name" value="APOLIPOPHORINS"/>
    <property type="match status" value="1"/>
</dbReference>
<dbReference type="FunCoup" id="E2A7K7">
    <property type="interactions" value="44"/>
</dbReference>
<dbReference type="OrthoDB" id="6484170at2759"/>
<dbReference type="KEGG" id="cfo:105249291"/>
<dbReference type="Proteomes" id="UP000000311">
    <property type="component" value="Unassembled WGS sequence"/>
</dbReference>
<evidence type="ECO:0000256" key="4">
    <source>
        <dbReference type="ARBA" id="ARBA00022729"/>
    </source>
</evidence>
<feature type="coiled-coil region" evidence="8">
    <location>
        <begin position="2530"/>
        <end position="2557"/>
    </location>
</feature>
<dbReference type="SMART" id="SM00638">
    <property type="entry name" value="LPD_N"/>
    <property type="match status" value="1"/>
</dbReference>
<dbReference type="SMART" id="SM00216">
    <property type="entry name" value="VWD"/>
    <property type="match status" value="1"/>
</dbReference>
<dbReference type="EMBL" id="GL437348">
    <property type="protein sequence ID" value="EFN70579.1"/>
    <property type="molecule type" value="Genomic_DNA"/>
</dbReference>
<evidence type="ECO:0000256" key="8">
    <source>
        <dbReference type="SAM" id="Coils"/>
    </source>
</evidence>
<organism evidence="13">
    <name type="scientific">Camponotus floridanus</name>
    <name type="common">Florida carpenter ant</name>
    <dbReference type="NCBI Taxonomy" id="104421"/>
    <lineage>
        <taxon>Eukaryota</taxon>
        <taxon>Metazoa</taxon>
        <taxon>Ecdysozoa</taxon>
        <taxon>Arthropoda</taxon>
        <taxon>Hexapoda</taxon>
        <taxon>Insecta</taxon>
        <taxon>Pterygota</taxon>
        <taxon>Neoptera</taxon>
        <taxon>Endopterygota</taxon>
        <taxon>Hymenoptera</taxon>
        <taxon>Apocrita</taxon>
        <taxon>Aculeata</taxon>
        <taxon>Formicoidea</taxon>
        <taxon>Formicidae</taxon>
        <taxon>Formicinae</taxon>
        <taxon>Camponotus</taxon>
    </lineage>
</organism>
<dbReference type="Pfam" id="PF06448">
    <property type="entry name" value="DUF1081"/>
    <property type="match status" value="1"/>
</dbReference>
<dbReference type="SUPFAM" id="SSF48371">
    <property type="entry name" value="ARM repeat"/>
    <property type="match status" value="1"/>
</dbReference>